<evidence type="ECO:0000259" key="2">
    <source>
        <dbReference type="PROSITE" id="PS51782"/>
    </source>
</evidence>
<dbReference type="Gene3D" id="3.10.350.10">
    <property type="entry name" value="LysM domain"/>
    <property type="match status" value="1"/>
</dbReference>
<dbReference type="AlphaFoldDB" id="J1HRV5"/>
<proteinExistence type="predicted"/>
<gene>
    <name evidence="3" type="ORF">HMPREF1317_2409</name>
</gene>
<comment type="caution">
    <text evidence="3">The sequence shown here is derived from an EMBL/GenBank/DDBJ whole genome shotgun (WGS) entry which is preliminary data.</text>
</comment>
<organism evidence="3 4">
    <name type="scientific">Schaalia georgiae F0490</name>
    <dbReference type="NCBI Taxonomy" id="1125717"/>
    <lineage>
        <taxon>Bacteria</taxon>
        <taxon>Bacillati</taxon>
        <taxon>Actinomycetota</taxon>
        <taxon>Actinomycetes</taxon>
        <taxon>Actinomycetales</taxon>
        <taxon>Actinomycetaceae</taxon>
        <taxon>Schaalia</taxon>
    </lineage>
</organism>
<dbReference type="Pfam" id="PF01476">
    <property type="entry name" value="LysM"/>
    <property type="match status" value="1"/>
</dbReference>
<feature type="compositionally biased region" description="Pro residues" evidence="1">
    <location>
        <begin position="1"/>
        <end position="21"/>
    </location>
</feature>
<dbReference type="EMBL" id="AKFS01000044">
    <property type="protein sequence ID" value="EJF48393.1"/>
    <property type="molecule type" value="Genomic_DNA"/>
</dbReference>
<protein>
    <submittedName>
        <fullName evidence="3">LysM domain protein</fullName>
    </submittedName>
</protein>
<dbReference type="InterPro" id="IPR036779">
    <property type="entry name" value="LysM_dom_sf"/>
</dbReference>
<sequence>SRPAPGPRSAPRPDSPAPLAPDPGTAPDGRATVTVRPGDTLWSITAAALPSADDAQIADAWPRLYEANADTIGPDPSLLLPGQVLAIPEDLS</sequence>
<dbReference type="PANTHER" id="PTHR34700:SF4">
    <property type="entry name" value="PHAGE-LIKE ELEMENT PBSX PROTEIN XKDP"/>
    <property type="match status" value="1"/>
</dbReference>
<dbReference type="PANTHER" id="PTHR34700">
    <property type="entry name" value="POTASSIUM BINDING PROTEIN KBP"/>
    <property type="match status" value="1"/>
</dbReference>
<feature type="non-terminal residue" evidence="3">
    <location>
        <position position="1"/>
    </location>
</feature>
<dbReference type="PROSITE" id="PS51782">
    <property type="entry name" value="LYSM"/>
    <property type="match status" value="1"/>
</dbReference>
<dbReference type="Proteomes" id="UP000004578">
    <property type="component" value="Unassembled WGS sequence"/>
</dbReference>
<feature type="domain" description="LysM" evidence="2">
    <location>
        <begin position="31"/>
        <end position="87"/>
    </location>
</feature>
<keyword evidence="4" id="KW-1185">Reference proteome</keyword>
<dbReference type="PATRIC" id="fig|1125717.3.peg.298"/>
<dbReference type="SUPFAM" id="SSF54106">
    <property type="entry name" value="LysM domain"/>
    <property type="match status" value="1"/>
</dbReference>
<feature type="region of interest" description="Disordered" evidence="1">
    <location>
        <begin position="1"/>
        <end position="34"/>
    </location>
</feature>
<name>J1HRV5_9ACTO</name>
<evidence type="ECO:0000256" key="1">
    <source>
        <dbReference type="SAM" id="MobiDB-lite"/>
    </source>
</evidence>
<accession>J1HRV5</accession>
<evidence type="ECO:0000313" key="3">
    <source>
        <dbReference type="EMBL" id="EJF48393.1"/>
    </source>
</evidence>
<dbReference type="RefSeq" id="WP_005867937.1">
    <property type="nucleotide sequence ID" value="NZ_AKFS01000044.1"/>
</dbReference>
<dbReference type="InterPro" id="IPR052196">
    <property type="entry name" value="Bact_Kbp"/>
</dbReference>
<evidence type="ECO:0000313" key="4">
    <source>
        <dbReference type="Proteomes" id="UP000004578"/>
    </source>
</evidence>
<dbReference type="InterPro" id="IPR018392">
    <property type="entry name" value="LysM"/>
</dbReference>
<dbReference type="CDD" id="cd00118">
    <property type="entry name" value="LysM"/>
    <property type="match status" value="1"/>
</dbReference>
<reference evidence="3 4" key="1">
    <citation type="submission" date="2012-05" db="EMBL/GenBank/DDBJ databases">
        <authorList>
            <person name="Harkins D.M."/>
            <person name="Madupu R."/>
            <person name="Durkin A.S."/>
            <person name="Torralba M."/>
            <person name="Methe B."/>
            <person name="Sutton G.G."/>
            <person name="Nelson K.E."/>
        </authorList>
    </citation>
    <scope>NUCLEOTIDE SEQUENCE [LARGE SCALE GENOMIC DNA]</scope>
    <source>
        <strain evidence="3 4">F0490</strain>
    </source>
</reference>